<protein>
    <submittedName>
        <fullName evidence="1">Uncharacterized protein</fullName>
    </submittedName>
</protein>
<proteinExistence type="predicted"/>
<name>A0A7S0N2L9_9CRYP</name>
<dbReference type="EMBL" id="HBEZ01055412">
    <property type="protein sequence ID" value="CAD8657823.1"/>
    <property type="molecule type" value="Transcribed_RNA"/>
</dbReference>
<sequence>MFLDVPFNNPTVPNKALESHKTTCKPHNDPTITMTARCFFCTPLPSDHAPAPRSNSKSVRQFTALKSRRSSSIPRNVPQIRNKFSESYNSTCEPLNDPEMFPFVSTTAQCRFSAPCPLTDLLQPRYHEDHNPTAPSPIPL</sequence>
<dbReference type="AlphaFoldDB" id="A0A7S0N2L9"/>
<gene>
    <name evidence="1" type="ORF">CCUR1050_LOCUS30420</name>
</gene>
<organism evidence="1">
    <name type="scientific">Cryptomonas curvata</name>
    <dbReference type="NCBI Taxonomy" id="233186"/>
    <lineage>
        <taxon>Eukaryota</taxon>
        <taxon>Cryptophyceae</taxon>
        <taxon>Cryptomonadales</taxon>
        <taxon>Cryptomonadaceae</taxon>
        <taxon>Cryptomonas</taxon>
    </lineage>
</organism>
<reference evidence="1" key="1">
    <citation type="submission" date="2021-01" db="EMBL/GenBank/DDBJ databases">
        <authorList>
            <person name="Corre E."/>
            <person name="Pelletier E."/>
            <person name="Niang G."/>
            <person name="Scheremetjew M."/>
            <person name="Finn R."/>
            <person name="Kale V."/>
            <person name="Holt S."/>
            <person name="Cochrane G."/>
            <person name="Meng A."/>
            <person name="Brown T."/>
            <person name="Cohen L."/>
        </authorList>
    </citation>
    <scope>NUCLEOTIDE SEQUENCE</scope>
    <source>
        <strain evidence="1">CCAP979/52</strain>
    </source>
</reference>
<accession>A0A7S0N2L9</accession>
<evidence type="ECO:0000313" key="1">
    <source>
        <dbReference type="EMBL" id="CAD8657823.1"/>
    </source>
</evidence>